<reference evidence="2 3" key="1">
    <citation type="journal article" date="2016" name="Nat. Commun.">
        <title>Thousands of microbial genomes shed light on interconnected biogeochemical processes in an aquifer system.</title>
        <authorList>
            <person name="Anantharaman K."/>
            <person name="Brown C.T."/>
            <person name="Hug L.A."/>
            <person name="Sharon I."/>
            <person name="Castelle C.J."/>
            <person name="Probst A.J."/>
            <person name="Thomas B.C."/>
            <person name="Singh A."/>
            <person name="Wilkins M.J."/>
            <person name="Karaoz U."/>
            <person name="Brodie E.L."/>
            <person name="Williams K.H."/>
            <person name="Hubbard S.S."/>
            <person name="Banfield J.F."/>
        </authorList>
    </citation>
    <scope>NUCLEOTIDE SEQUENCE [LARGE SCALE GENOMIC DNA]</scope>
</reference>
<comment type="caution">
    <text evidence="2">The sequence shown here is derived from an EMBL/GenBank/DDBJ whole genome shotgun (WGS) entry which is preliminary data.</text>
</comment>
<dbReference type="Pfam" id="PF02464">
    <property type="entry name" value="CinA"/>
    <property type="match status" value="1"/>
</dbReference>
<protein>
    <recommendedName>
        <fullName evidence="1">CinA C-terminal domain-containing protein</fullName>
    </recommendedName>
</protein>
<dbReference type="EMBL" id="METM01000016">
    <property type="protein sequence ID" value="OGB90084.1"/>
    <property type="molecule type" value="Genomic_DNA"/>
</dbReference>
<gene>
    <name evidence="2" type="ORF">A2625_01720</name>
</gene>
<accession>A0A1F4Q2D8</accession>
<proteinExistence type="predicted"/>
<dbReference type="Gene3D" id="3.90.950.20">
    <property type="entry name" value="CinA-like"/>
    <property type="match status" value="1"/>
</dbReference>
<dbReference type="InterPro" id="IPR036653">
    <property type="entry name" value="CinA-like_C"/>
</dbReference>
<dbReference type="SUPFAM" id="SSF142433">
    <property type="entry name" value="CinA-like"/>
    <property type="match status" value="1"/>
</dbReference>
<evidence type="ECO:0000259" key="1">
    <source>
        <dbReference type="Pfam" id="PF02464"/>
    </source>
</evidence>
<organism evidence="2 3">
    <name type="scientific">candidate division WOR-1 bacterium RIFCSPHIGHO2_01_FULL_53_15</name>
    <dbReference type="NCBI Taxonomy" id="1802564"/>
    <lineage>
        <taxon>Bacteria</taxon>
        <taxon>Bacillati</taxon>
        <taxon>Saganbacteria</taxon>
    </lineage>
</organism>
<dbReference type="AlphaFoldDB" id="A0A1F4Q2D8"/>
<dbReference type="InterPro" id="IPR008136">
    <property type="entry name" value="CinA_C"/>
</dbReference>
<sequence>MGRTTDQQIADLLKKSKQTVSVAESLTGGLVSSRLTNVPGSSDYFISGIVSYSPRIKVTQVGVPAAVISRYGVVSKEVAVSMAEEIKKRFRTDIGLSATGAAGPAPIPPAPVGRAYIALSGKNGTEWKELNLQGTRAEIREKAAQACLGLLWLYLGGEDVIK</sequence>
<evidence type="ECO:0000313" key="2">
    <source>
        <dbReference type="EMBL" id="OGB90084.1"/>
    </source>
</evidence>
<evidence type="ECO:0000313" key="3">
    <source>
        <dbReference type="Proteomes" id="UP000178724"/>
    </source>
</evidence>
<dbReference type="Proteomes" id="UP000178724">
    <property type="component" value="Unassembled WGS sequence"/>
</dbReference>
<dbReference type="NCBIfam" id="TIGR00199">
    <property type="entry name" value="PncC_domain"/>
    <property type="match status" value="1"/>
</dbReference>
<feature type="domain" description="CinA C-terminal" evidence="1">
    <location>
        <begin position="5"/>
        <end position="151"/>
    </location>
</feature>
<name>A0A1F4Q2D8_UNCSA</name>